<proteinExistence type="predicted"/>
<dbReference type="PATRIC" id="fig|1227499.3.peg.1293"/>
<dbReference type="AlphaFoldDB" id="L9XAU8"/>
<feature type="transmembrane region" description="Helical" evidence="2">
    <location>
        <begin position="478"/>
        <end position="495"/>
    </location>
</feature>
<dbReference type="CDD" id="cd12797">
    <property type="entry name" value="M23_peptidase"/>
    <property type="match status" value="1"/>
</dbReference>
<dbReference type="GO" id="GO:0004222">
    <property type="term" value="F:metalloendopeptidase activity"/>
    <property type="evidence" value="ECO:0007669"/>
    <property type="project" value="TreeGrafter"/>
</dbReference>
<dbReference type="InterPro" id="IPR011055">
    <property type="entry name" value="Dup_hybrid_motif"/>
</dbReference>
<dbReference type="Gene3D" id="2.70.70.10">
    <property type="entry name" value="Glucose Permease (Domain IIA)"/>
    <property type="match status" value="1"/>
</dbReference>
<accession>L9XAU8</accession>
<evidence type="ECO:0000259" key="3">
    <source>
        <dbReference type="Pfam" id="PF01551"/>
    </source>
</evidence>
<dbReference type="PANTHER" id="PTHR21666:SF270">
    <property type="entry name" value="MUREIN HYDROLASE ACTIVATOR ENVC"/>
    <property type="match status" value="1"/>
</dbReference>
<sequence length="545" mass="58188">MSGADESAATNAIDDTESRSEESVAARVRRRLRELDPVKYGWLGLLAVPGHLVDSLAFMQLFGLFFFLFFWIFLEPLVDLALKRGADEETEPTDWIHMGDWREWAVAYLSIPLTFLNPLVLAQDGLQLLGSGVASVRHRGSVPDPTDDRPIDYRLPVDGTWTVVNGSLEKEYSHSWLPLTQRYAYDFVITDDDGRTRPVDTGPAVEDYYCYDEPVLAPADGVVVDVLDTDLEPSRGGGFAHPLKRDIPGNYVTIQHAPDEYSCLAHLVPGSVAVEPGERVERGQRVGRCGHTGNSSEPHLHFQVQDHPVFGLAAGIPLRFANVEVESPWLDGERASEDATTPATETTDDGAGGDERERTVDDGGPTAITAGQRVTTAEQPARAAAESPTRAADGAGPARSRKSARASPRPRALATLERLALGGVVAGVLAVLATVATGIAGVPVAPLAVALVLAAAAGVGFGWRFVVGGPDRVSRPGWPGAPLGIGLVAALWATVPAARSPVVLVGLGVAAYVLFGEYDRYALRRAFDRGPEPEAGSASDRSVRS</sequence>
<protein>
    <submittedName>
        <fullName evidence="4">Peptidase M23</fullName>
    </submittedName>
</protein>
<evidence type="ECO:0000313" key="4">
    <source>
        <dbReference type="EMBL" id="ELY58767.1"/>
    </source>
</evidence>
<dbReference type="InterPro" id="IPR050570">
    <property type="entry name" value="Cell_wall_metabolism_enzyme"/>
</dbReference>
<keyword evidence="2" id="KW-0812">Transmembrane</keyword>
<feature type="compositionally biased region" description="Low complexity" evidence="1">
    <location>
        <begin position="380"/>
        <end position="398"/>
    </location>
</feature>
<dbReference type="Pfam" id="PF01551">
    <property type="entry name" value="Peptidase_M23"/>
    <property type="match status" value="1"/>
</dbReference>
<keyword evidence="2" id="KW-1133">Transmembrane helix</keyword>
<feature type="transmembrane region" description="Helical" evidence="2">
    <location>
        <begin position="447"/>
        <end position="466"/>
    </location>
</feature>
<keyword evidence="2" id="KW-0472">Membrane</keyword>
<feature type="region of interest" description="Disordered" evidence="1">
    <location>
        <begin position="332"/>
        <end position="409"/>
    </location>
</feature>
<gene>
    <name evidence="4" type="ORF">C493_06352</name>
</gene>
<evidence type="ECO:0000313" key="5">
    <source>
        <dbReference type="Proteomes" id="UP000011602"/>
    </source>
</evidence>
<reference evidence="4 5" key="1">
    <citation type="journal article" date="2014" name="PLoS Genet.">
        <title>Phylogenetically driven sequencing of extremely halophilic archaea reveals strategies for static and dynamic osmo-response.</title>
        <authorList>
            <person name="Becker E.A."/>
            <person name="Seitzer P.M."/>
            <person name="Tritt A."/>
            <person name="Larsen D."/>
            <person name="Krusor M."/>
            <person name="Yao A.I."/>
            <person name="Wu D."/>
            <person name="Madern D."/>
            <person name="Eisen J.A."/>
            <person name="Darling A.E."/>
            <person name="Facciotti M.T."/>
        </authorList>
    </citation>
    <scope>NUCLEOTIDE SEQUENCE [LARGE SCALE GENOMIC DNA]</scope>
    <source>
        <strain evidence="4 5">JCM 12255</strain>
    </source>
</reference>
<dbReference type="STRING" id="1227499.C493_06352"/>
<keyword evidence="5" id="KW-1185">Reference proteome</keyword>
<feature type="transmembrane region" description="Helical" evidence="2">
    <location>
        <begin position="419"/>
        <end position="441"/>
    </location>
</feature>
<comment type="caution">
    <text evidence="4">The sequence shown here is derived from an EMBL/GenBank/DDBJ whole genome shotgun (WGS) entry which is preliminary data.</text>
</comment>
<dbReference type="SUPFAM" id="SSF51261">
    <property type="entry name" value="Duplicated hybrid motif"/>
    <property type="match status" value="1"/>
</dbReference>
<dbReference type="RefSeq" id="WP_007258573.1">
    <property type="nucleotide sequence ID" value="NZ_AOHZ01000033.1"/>
</dbReference>
<dbReference type="eggNOG" id="arCOG02979">
    <property type="taxonomic scope" value="Archaea"/>
</dbReference>
<dbReference type="InterPro" id="IPR016047">
    <property type="entry name" value="M23ase_b-sheet_dom"/>
</dbReference>
<dbReference type="Proteomes" id="UP000011602">
    <property type="component" value="Unassembled WGS sequence"/>
</dbReference>
<evidence type="ECO:0000256" key="2">
    <source>
        <dbReference type="SAM" id="Phobius"/>
    </source>
</evidence>
<evidence type="ECO:0000256" key="1">
    <source>
        <dbReference type="SAM" id="MobiDB-lite"/>
    </source>
</evidence>
<feature type="domain" description="M23ase beta-sheet core" evidence="3">
    <location>
        <begin position="212"/>
        <end position="306"/>
    </location>
</feature>
<dbReference type="PANTHER" id="PTHR21666">
    <property type="entry name" value="PEPTIDASE-RELATED"/>
    <property type="match status" value="1"/>
</dbReference>
<organism evidence="4 5">
    <name type="scientific">Natronolimnohabitans innermongolicus JCM 12255</name>
    <dbReference type="NCBI Taxonomy" id="1227499"/>
    <lineage>
        <taxon>Archaea</taxon>
        <taxon>Methanobacteriati</taxon>
        <taxon>Methanobacteriota</taxon>
        <taxon>Stenosarchaea group</taxon>
        <taxon>Halobacteria</taxon>
        <taxon>Halobacteriales</taxon>
        <taxon>Natrialbaceae</taxon>
        <taxon>Natronolimnohabitans</taxon>
    </lineage>
</organism>
<feature type="transmembrane region" description="Helical" evidence="2">
    <location>
        <begin position="55"/>
        <end position="74"/>
    </location>
</feature>
<dbReference type="OrthoDB" id="7494at2157"/>
<feature type="transmembrane region" description="Helical" evidence="2">
    <location>
        <begin position="501"/>
        <end position="518"/>
    </location>
</feature>
<name>L9XAU8_9EURY</name>
<dbReference type="EMBL" id="AOHZ01000033">
    <property type="protein sequence ID" value="ELY58767.1"/>
    <property type="molecule type" value="Genomic_DNA"/>
</dbReference>